<evidence type="ECO:0000256" key="5">
    <source>
        <dbReference type="ARBA" id="ARBA00022473"/>
    </source>
</evidence>
<dbReference type="EC" id="3.6.4.13" evidence="3"/>
<comment type="similarity">
    <text evidence="2">Belongs to the DEAD box helicase family. DEAH subfamily.</text>
</comment>
<keyword evidence="8" id="KW-0221">Differentiation</keyword>
<evidence type="ECO:0000256" key="1">
    <source>
        <dbReference type="ARBA" id="ARBA00004496"/>
    </source>
</evidence>
<dbReference type="InterPro" id="IPR014001">
    <property type="entry name" value="Helicase_ATP-bd"/>
</dbReference>
<feature type="domain" description="Tudor" evidence="16">
    <location>
        <begin position="933"/>
        <end position="994"/>
    </location>
</feature>
<dbReference type="InterPro" id="IPR002999">
    <property type="entry name" value="Tudor"/>
</dbReference>
<evidence type="ECO:0000256" key="6">
    <source>
        <dbReference type="ARBA" id="ARBA00022490"/>
    </source>
</evidence>
<dbReference type="InterPro" id="IPR013087">
    <property type="entry name" value="Znf_C2H2_type"/>
</dbReference>
<evidence type="ECO:0000256" key="10">
    <source>
        <dbReference type="ARBA" id="ARBA00022806"/>
    </source>
</evidence>
<comment type="caution">
    <text evidence="19">The sequence shown here is derived from an EMBL/GenBank/DDBJ whole genome shotgun (WGS) entry which is preliminary data.</text>
</comment>
<dbReference type="Pfam" id="PF00270">
    <property type="entry name" value="DEAD"/>
    <property type="match status" value="1"/>
</dbReference>
<keyword evidence="20" id="KW-1185">Reference proteome</keyword>
<keyword evidence="6" id="KW-0963">Cytoplasm</keyword>
<evidence type="ECO:0000259" key="18">
    <source>
        <dbReference type="PROSITE" id="PS51194"/>
    </source>
</evidence>
<proteinExistence type="inferred from homology"/>
<evidence type="ECO:0000313" key="19">
    <source>
        <dbReference type="EMBL" id="GIX86992.1"/>
    </source>
</evidence>
<evidence type="ECO:0000256" key="13">
    <source>
        <dbReference type="ARBA" id="ARBA00023158"/>
    </source>
</evidence>
<dbReference type="InterPro" id="IPR011545">
    <property type="entry name" value="DEAD/DEAH_box_helicase_dom"/>
</dbReference>
<dbReference type="Pfam" id="PF21010">
    <property type="entry name" value="HA2_C"/>
    <property type="match status" value="1"/>
</dbReference>
<evidence type="ECO:0000256" key="8">
    <source>
        <dbReference type="ARBA" id="ARBA00022782"/>
    </source>
</evidence>
<evidence type="ECO:0000256" key="4">
    <source>
        <dbReference type="ARBA" id="ARBA00013352"/>
    </source>
</evidence>
<dbReference type="PROSITE" id="PS51192">
    <property type="entry name" value="HELICASE_ATP_BIND_1"/>
    <property type="match status" value="1"/>
</dbReference>
<keyword evidence="13" id="KW-0943">RNA-mediated gene silencing</keyword>
<keyword evidence="7" id="KW-0547">Nucleotide-binding</keyword>
<evidence type="ECO:0000313" key="20">
    <source>
        <dbReference type="Proteomes" id="UP001054945"/>
    </source>
</evidence>
<dbReference type="PROSITE" id="PS50304">
    <property type="entry name" value="TUDOR"/>
    <property type="match status" value="1"/>
</dbReference>
<keyword evidence="12" id="KW-0744">Spermatogenesis</keyword>
<dbReference type="PROSITE" id="PS51194">
    <property type="entry name" value="HELICASE_CTER"/>
    <property type="match status" value="1"/>
</dbReference>
<dbReference type="Proteomes" id="UP001054945">
    <property type="component" value="Unassembled WGS sequence"/>
</dbReference>
<evidence type="ECO:0000259" key="17">
    <source>
        <dbReference type="PROSITE" id="PS51192"/>
    </source>
</evidence>
<protein>
    <recommendedName>
        <fullName evidence="4">Probable ATP-dependent RNA helicase spindle-E</fullName>
        <ecNumber evidence="3">3.6.4.13</ecNumber>
    </recommendedName>
</protein>
<dbReference type="Gene3D" id="1.20.120.1080">
    <property type="match status" value="1"/>
</dbReference>
<dbReference type="GO" id="GO:0003724">
    <property type="term" value="F:RNA helicase activity"/>
    <property type="evidence" value="ECO:0007669"/>
    <property type="project" value="UniProtKB-EC"/>
</dbReference>
<dbReference type="GO" id="GO:0005737">
    <property type="term" value="C:cytoplasm"/>
    <property type="evidence" value="ECO:0007669"/>
    <property type="project" value="UniProtKB-SubCell"/>
</dbReference>
<comment type="catalytic activity">
    <reaction evidence="15">
        <text>ATP + H2O = ADP + phosphate + H(+)</text>
        <dbReference type="Rhea" id="RHEA:13065"/>
        <dbReference type="ChEBI" id="CHEBI:15377"/>
        <dbReference type="ChEBI" id="CHEBI:15378"/>
        <dbReference type="ChEBI" id="CHEBI:30616"/>
        <dbReference type="ChEBI" id="CHEBI:43474"/>
        <dbReference type="ChEBI" id="CHEBI:456216"/>
        <dbReference type="EC" id="3.6.4.13"/>
    </reaction>
</comment>
<dbReference type="InterPro" id="IPR007502">
    <property type="entry name" value="Helicase-assoc_dom"/>
</dbReference>
<dbReference type="PROSITE" id="PS00028">
    <property type="entry name" value="ZINC_FINGER_C2H2_1"/>
    <property type="match status" value="1"/>
</dbReference>
<dbReference type="Pfam" id="PF00567">
    <property type="entry name" value="TUDOR"/>
    <property type="match status" value="1"/>
</dbReference>
<dbReference type="SUPFAM" id="SSF63748">
    <property type="entry name" value="Tudor/PWWP/MBT"/>
    <property type="match status" value="1"/>
</dbReference>
<keyword evidence="11" id="KW-0067">ATP-binding</keyword>
<dbReference type="SMART" id="SM00847">
    <property type="entry name" value="HA2"/>
    <property type="match status" value="1"/>
</dbReference>
<dbReference type="EMBL" id="BPLR01003637">
    <property type="protein sequence ID" value="GIX86992.1"/>
    <property type="molecule type" value="Genomic_DNA"/>
</dbReference>
<dbReference type="PANTHER" id="PTHR18934">
    <property type="entry name" value="ATP-DEPENDENT RNA HELICASE"/>
    <property type="match status" value="1"/>
</dbReference>
<accession>A0AAV4NQA1</accession>
<evidence type="ECO:0000256" key="14">
    <source>
        <dbReference type="ARBA" id="ARBA00023254"/>
    </source>
</evidence>
<dbReference type="GO" id="GO:0016787">
    <property type="term" value="F:hydrolase activity"/>
    <property type="evidence" value="ECO:0007669"/>
    <property type="project" value="UniProtKB-KW"/>
</dbReference>
<dbReference type="InterPro" id="IPR035437">
    <property type="entry name" value="SNase_OB-fold_sf"/>
</dbReference>
<reference evidence="19 20" key="1">
    <citation type="submission" date="2021-06" db="EMBL/GenBank/DDBJ databases">
        <title>Caerostris extrusa draft genome.</title>
        <authorList>
            <person name="Kono N."/>
            <person name="Arakawa K."/>
        </authorList>
    </citation>
    <scope>NUCLEOTIDE SEQUENCE [LARGE SCALE GENOMIC DNA]</scope>
</reference>
<dbReference type="CDD" id="cd18791">
    <property type="entry name" value="SF2_C_RHA"/>
    <property type="match status" value="1"/>
</dbReference>
<dbReference type="SUPFAM" id="SSF52540">
    <property type="entry name" value="P-loop containing nucleoside triphosphate hydrolases"/>
    <property type="match status" value="1"/>
</dbReference>
<dbReference type="Gene3D" id="2.30.30.140">
    <property type="match status" value="1"/>
</dbReference>
<dbReference type="InterPro" id="IPR001650">
    <property type="entry name" value="Helicase_C-like"/>
</dbReference>
<dbReference type="FunFam" id="3.40.50.300:FF:001760">
    <property type="entry name" value="ATP-dependent RNA helicase"/>
    <property type="match status" value="1"/>
</dbReference>
<dbReference type="GO" id="GO:0051321">
    <property type="term" value="P:meiotic cell cycle"/>
    <property type="evidence" value="ECO:0007669"/>
    <property type="project" value="UniProtKB-KW"/>
</dbReference>
<dbReference type="GO" id="GO:0031047">
    <property type="term" value="P:regulatory ncRNA-mediated gene silencing"/>
    <property type="evidence" value="ECO:0007669"/>
    <property type="project" value="UniProtKB-KW"/>
</dbReference>
<evidence type="ECO:0000256" key="12">
    <source>
        <dbReference type="ARBA" id="ARBA00022871"/>
    </source>
</evidence>
<dbReference type="Gene3D" id="2.40.50.90">
    <property type="match status" value="1"/>
</dbReference>
<dbReference type="Gene3D" id="3.40.50.300">
    <property type="entry name" value="P-loop containing nucleotide triphosphate hydrolases"/>
    <property type="match status" value="2"/>
</dbReference>
<evidence type="ECO:0000256" key="11">
    <source>
        <dbReference type="ARBA" id="ARBA00022840"/>
    </source>
</evidence>
<evidence type="ECO:0000256" key="9">
    <source>
        <dbReference type="ARBA" id="ARBA00022801"/>
    </source>
</evidence>
<evidence type="ECO:0000256" key="3">
    <source>
        <dbReference type="ARBA" id="ARBA00012552"/>
    </source>
</evidence>
<dbReference type="SMART" id="SM00333">
    <property type="entry name" value="TUDOR"/>
    <property type="match status" value="1"/>
</dbReference>
<evidence type="ECO:0000256" key="7">
    <source>
        <dbReference type="ARBA" id="ARBA00022741"/>
    </source>
</evidence>
<evidence type="ECO:0000259" key="16">
    <source>
        <dbReference type="PROSITE" id="PS50304"/>
    </source>
</evidence>
<dbReference type="Pfam" id="PF00271">
    <property type="entry name" value="Helicase_C"/>
    <property type="match status" value="1"/>
</dbReference>
<name>A0AAV4NQA1_CAEEX</name>
<keyword evidence="14" id="KW-0469">Meiosis</keyword>
<dbReference type="GO" id="GO:0007283">
    <property type="term" value="P:spermatogenesis"/>
    <property type="evidence" value="ECO:0007669"/>
    <property type="project" value="UniProtKB-KW"/>
</dbReference>
<dbReference type="GO" id="GO:0030154">
    <property type="term" value="P:cell differentiation"/>
    <property type="evidence" value="ECO:0007669"/>
    <property type="project" value="UniProtKB-KW"/>
</dbReference>
<evidence type="ECO:0000256" key="2">
    <source>
        <dbReference type="ARBA" id="ARBA00008792"/>
    </source>
</evidence>
<feature type="domain" description="Helicase C-terminal" evidence="18">
    <location>
        <begin position="372"/>
        <end position="528"/>
    </location>
</feature>
<comment type="subcellular location">
    <subcellularLocation>
        <location evidence="1">Cytoplasm</location>
    </subcellularLocation>
</comment>
<dbReference type="SMART" id="SM00490">
    <property type="entry name" value="HELICc"/>
    <property type="match status" value="1"/>
</dbReference>
<dbReference type="GO" id="GO:0003723">
    <property type="term" value="F:RNA binding"/>
    <property type="evidence" value="ECO:0007669"/>
    <property type="project" value="TreeGrafter"/>
</dbReference>
<feature type="domain" description="Helicase ATP-binding" evidence="17">
    <location>
        <begin position="143"/>
        <end position="309"/>
    </location>
</feature>
<sequence>MTTSNQITLDHISSYLTLNDEIQPLDIAPTATGGAGIDNLDQYPPPQIVIPNWRRAGTEYVEKIRKRDKELEDARKQMQGLSINSIGSLDTLDDVEDTTLPGDGNSRNDLENDLTQTIYDTYFKNSPKYDPTLAITHYRNEIISQLQINPVVIIQGHTGCGKTTQVPQYILDLHKTKGTHCNIVVTQPRKIAAISVARRVCYERKWELGSIVGYQVAMDSHTSIDTRITYMTTGVLLEKLVHAKRMDMYTHIIIDEVHERNQDTDFALLIIKKFLMTNCPRVKVILMSATFDTSEFAEYFRIFSHSQQPPTVNITGKTYHVTEHYLHELKTLLKKVPEFDFKNPCIDPCLFEAVLKLMCIFDRIEKHEQKVPNDQNYAYNRGAVLIFLPGYEEIRALSNTLATASFNKNFWIIPLHSTITIEEQSKVFRDAPSDQRKVIISTNIAESSVTVPDVRYVTDPATGYTSLQLEWASKANCIQRKGRTGRVDIGKVYRMVPMQFYNALSDYGIPEIKRCPLAKTILHVKKLSICKPEEMLAYALDPPDLGDIATAVLHLKEALALTSNDDPCDGNLTFLGRIITNLPLDIKLSKLIIFGYAFHCLEECIIIAASLSLQSFFARPFLKNFARCLQIIGKKLSRLSWADSTFSDCICFLNAYQTWKTLSIQGQFKRPGGLSENEWAALHFIQMKRIKEVDLLVKDIKKRLEYFHIVLSNKPRYENNEESNILIIKMVIAGAFFPYYYVQESLDESKINRDINENNPLSTVLVSGLPSRHGILYASALKEMFSGCSENIAIEFEESRAYIKFMNNYDKNASLIHPAVYMAIKMRKLQMPLNLVVFAPDEAERKTQQLLSKNGLTSDTLASNRITVSGTALKKMTLPAMDVLFTDIFITQVNNCGHFWARYVTPEISNLVMFIDTTINRAKGADLKHLTQPPKINMLYLAPYIVGSTDKLYYRAQVQEIKKNKATVFYIDYGSIAKINFSDLRDIPDSTPDVLNTPALAFECFLSEVRPSSHKNINGQWSNEANKWFKNEISGRHLHVKIYSVVQGALRVELLKYANDGRVLNINKELIKLEYAEPAEENIASKQNHEMRINSYNTPNSYSERASKDFELSWLDTPDYTTIQRTGRSIRLHGPYNPLEVSFSGLSHIDCCKSVRIERDSVNSVSFDGDPQNSFSSILVAANIGIGQFNSELILRSTTLMPKIRGLPSLICLLFAPFVEFRTNKERTSYTGALCGLGCDPETGESVYPDHDIELSFDTEITLDDIQEINAVRMSFNLLYHSDTDKLQYSFNPISIVQEETRKYVFNLLRRKECQKNLSVLSLHKPISLLAETDDIDQNLYDLYKATESVTSEYHEYECKLCFVTVDSSRKLLFHLNSEKHQVKENQLRLQRR</sequence>
<keyword evidence="10 19" id="KW-0347">Helicase</keyword>
<dbReference type="PANTHER" id="PTHR18934:SF113">
    <property type="entry name" value="ATP-DEPENDENT RNA HELICASE TDRD9"/>
    <property type="match status" value="1"/>
</dbReference>
<dbReference type="InterPro" id="IPR027417">
    <property type="entry name" value="P-loop_NTPase"/>
</dbReference>
<dbReference type="GO" id="GO:0005524">
    <property type="term" value="F:ATP binding"/>
    <property type="evidence" value="ECO:0007669"/>
    <property type="project" value="UniProtKB-KW"/>
</dbReference>
<gene>
    <name evidence="19" type="primary">TDRD9</name>
    <name evidence="19" type="ORF">CEXT_78701</name>
</gene>
<keyword evidence="5" id="KW-0217">Developmental protein</keyword>
<keyword evidence="9" id="KW-0378">Hydrolase</keyword>
<organism evidence="19 20">
    <name type="scientific">Caerostris extrusa</name>
    <name type="common">Bark spider</name>
    <name type="synonym">Caerostris bankana</name>
    <dbReference type="NCBI Taxonomy" id="172846"/>
    <lineage>
        <taxon>Eukaryota</taxon>
        <taxon>Metazoa</taxon>
        <taxon>Ecdysozoa</taxon>
        <taxon>Arthropoda</taxon>
        <taxon>Chelicerata</taxon>
        <taxon>Arachnida</taxon>
        <taxon>Araneae</taxon>
        <taxon>Araneomorphae</taxon>
        <taxon>Entelegynae</taxon>
        <taxon>Araneoidea</taxon>
        <taxon>Araneidae</taxon>
        <taxon>Caerostris</taxon>
    </lineage>
</organism>
<evidence type="ECO:0000256" key="15">
    <source>
        <dbReference type="ARBA" id="ARBA00047984"/>
    </source>
</evidence>
<dbReference type="SMART" id="SM00487">
    <property type="entry name" value="DEXDc"/>
    <property type="match status" value="1"/>
</dbReference>